<feature type="transmembrane region" description="Helical" evidence="7">
    <location>
        <begin position="110"/>
        <end position="127"/>
    </location>
</feature>
<dbReference type="Pfam" id="PF19300">
    <property type="entry name" value="BPD_transp_1_N"/>
    <property type="match status" value="1"/>
</dbReference>
<keyword evidence="4 7" id="KW-0812">Transmembrane</keyword>
<evidence type="ECO:0000256" key="1">
    <source>
        <dbReference type="ARBA" id="ARBA00004651"/>
    </source>
</evidence>
<evidence type="ECO:0000313" key="9">
    <source>
        <dbReference type="EMBL" id="QUH29808.1"/>
    </source>
</evidence>
<evidence type="ECO:0000259" key="8">
    <source>
        <dbReference type="PROSITE" id="PS50928"/>
    </source>
</evidence>
<feature type="transmembrane region" description="Helical" evidence="7">
    <location>
        <begin position="12"/>
        <end position="30"/>
    </location>
</feature>
<dbReference type="KEGG" id="vgu:HYG85_13175"/>
<evidence type="ECO:0000256" key="2">
    <source>
        <dbReference type="ARBA" id="ARBA00022448"/>
    </source>
</evidence>
<protein>
    <submittedName>
        <fullName evidence="9">ABC transporter permease</fullName>
    </submittedName>
</protein>
<keyword evidence="5 7" id="KW-1133">Transmembrane helix</keyword>
<dbReference type="InterPro" id="IPR000515">
    <property type="entry name" value="MetI-like"/>
</dbReference>
<proteinExistence type="inferred from homology"/>
<dbReference type="GO" id="GO:0005886">
    <property type="term" value="C:plasma membrane"/>
    <property type="evidence" value="ECO:0007669"/>
    <property type="project" value="UniProtKB-SubCell"/>
</dbReference>
<feature type="domain" description="ABC transmembrane type-1" evidence="8">
    <location>
        <begin position="99"/>
        <end position="292"/>
    </location>
</feature>
<keyword evidence="6 7" id="KW-0472">Membrane</keyword>
<dbReference type="GO" id="GO:0055085">
    <property type="term" value="P:transmembrane transport"/>
    <property type="evidence" value="ECO:0007669"/>
    <property type="project" value="InterPro"/>
</dbReference>
<reference evidence="9 10" key="1">
    <citation type="submission" date="2020-07" db="EMBL/GenBank/DDBJ databases">
        <title>Vallitalea guaymasensis genome.</title>
        <authorList>
            <person name="Postec A."/>
        </authorList>
    </citation>
    <scope>NUCLEOTIDE SEQUENCE [LARGE SCALE GENOMIC DNA]</scope>
    <source>
        <strain evidence="9 10">Ra1766G1</strain>
    </source>
</reference>
<dbReference type="InterPro" id="IPR045621">
    <property type="entry name" value="BPD_transp_1_N"/>
</dbReference>
<keyword evidence="3" id="KW-1003">Cell membrane</keyword>
<dbReference type="Gene3D" id="1.10.3720.10">
    <property type="entry name" value="MetI-like"/>
    <property type="match status" value="1"/>
</dbReference>
<evidence type="ECO:0000256" key="3">
    <source>
        <dbReference type="ARBA" id="ARBA00022475"/>
    </source>
</evidence>
<organism evidence="9 10">
    <name type="scientific">Vallitalea guaymasensis</name>
    <dbReference type="NCBI Taxonomy" id="1185412"/>
    <lineage>
        <taxon>Bacteria</taxon>
        <taxon>Bacillati</taxon>
        <taxon>Bacillota</taxon>
        <taxon>Clostridia</taxon>
        <taxon>Lachnospirales</taxon>
        <taxon>Vallitaleaceae</taxon>
        <taxon>Vallitalea</taxon>
    </lineage>
</organism>
<feature type="transmembrane region" description="Helical" evidence="7">
    <location>
        <begin position="139"/>
        <end position="161"/>
    </location>
</feature>
<feature type="transmembrane region" description="Helical" evidence="7">
    <location>
        <begin position="278"/>
        <end position="299"/>
    </location>
</feature>
<accession>A0A8J8MBF2</accession>
<gene>
    <name evidence="9" type="ORF">HYG85_13175</name>
</gene>
<keyword evidence="2 7" id="KW-0813">Transport</keyword>
<dbReference type="AlphaFoldDB" id="A0A8J8MBF2"/>
<comment type="subcellular location">
    <subcellularLocation>
        <location evidence="1 7">Cell membrane</location>
        <topology evidence="1 7">Multi-pass membrane protein</topology>
    </subcellularLocation>
</comment>
<evidence type="ECO:0000313" key="10">
    <source>
        <dbReference type="Proteomes" id="UP000677305"/>
    </source>
</evidence>
<sequence>MSRTAILKKLFISILTLILVTFMSFLLVQISPIDPVESYIRLHGSNPTAEAVRVISKSLGLDKPLIIQYLLWIKNALTLNFGSSLVTGNLVAHEFSNAIPKTLTMVSESILIQIISIFLIGTLMQLINNKIIKRLIEIINIACLSIPLFLIGTIAIDIFAMKLDIINVLNSGRLWPALCLAVPYTALYSNMLSTNLDNQMKSEWAVYARCRGISDKRILFCHAMGHSIIELLPSFAQNVGILFACSGIIEAVFSYRGVGNLIIEAVIHRDIPMIHASVLFLAIIILLANFISDICKIIIGRRGRHYE</sequence>
<dbReference type="Proteomes" id="UP000677305">
    <property type="component" value="Chromosome"/>
</dbReference>
<dbReference type="PANTHER" id="PTHR43163">
    <property type="entry name" value="DIPEPTIDE TRANSPORT SYSTEM PERMEASE PROTEIN DPPB-RELATED"/>
    <property type="match status" value="1"/>
</dbReference>
<dbReference type="PROSITE" id="PS50928">
    <property type="entry name" value="ABC_TM1"/>
    <property type="match status" value="1"/>
</dbReference>
<dbReference type="InterPro" id="IPR035906">
    <property type="entry name" value="MetI-like_sf"/>
</dbReference>
<feature type="transmembrane region" description="Helical" evidence="7">
    <location>
        <begin position="173"/>
        <end position="192"/>
    </location>
</feature>
<dbReference type="PANTHER" id="PTHR43163:SF6">
    <property type="entry name" value="DIPEPTIDE TRANSPORT SYSTEM PERMEASE PROTEIN DPPB-RELATED"/>
    <property type="match status" value="1"/>
</dbReference>
<evidence type="ECO:0000256" key="7">
    <source>
        <dbReference type="RuleBase" id="RU363032"/>
    </source>
</evidence>
<dbReference type="RefSeq" id="WP_212690062.1">
    <property type="nucleotide sequence ID" value="NZ_CP058561.1"/>
</dbReference>
<comment type="similarity">
    <text evidence="7">Belongs to the binding-protein-dependent transport system permease family.</text>
</comment>
<evidence type="ECO:0000256" key="6">
    <source>
        <dbReference type="ARBA" id="ARBA00023136"/>
    </source>
</evidence>
<evidence type="ECO:0000256" key="5">
    <source>
        <dbReference type="ARBA" id="ARBA00022989"/>
    </source>
</evidence>
<evidence type="ECO:0000256" key="4">
    <source>
        <dbReference type="ARBA" id="ARBA00022692"/>
    </source>
</evidence>
<dbReference type="EMBL" id="CP058561">
    <property type="protein sequence ID" value="QUH29808.1"/>
    <property type="molecule type" value="Genomic_DNA"/>
</dbReference>
<dbReference type="SUPFAM" id="SSF161098">
    <property type="entry name" value="MetI-like"/>
    <property type="match status" value="1"/>
</dbReference>
<name>A0A8J8MBF2_9FIRM</name>
<keyword evidence="10" id="KW-1185">Reference proteome</keyword>
<feature type="transmembrane region" description="Helical" evidence="7">
    <location>
        <begin position="239"/>
        <end position="258"/>
    </location>
</feature>
<dbReference type="Pfam" id="PF00528">
    <property type="entry name" value="BPD_transp_1"/>
    <property type="match status" value="1"/>
</dbReference>